<dbReference type="RefSeq" id="WP_051297144.1">
    <property type="nucleotide sequence ID" value="NZ_CP038613.1"/>
</dbReference>
<sequence length="70" mass="7217">MKSNPVAALTRVPGVLTSLGDVAAPMAQSQPWLRQLTGTLPDAIPLLRASGEAATMIDHAQDTLRGLAPG</sequence>
<gene>
    <name evidence="1" type="ORF">ARN_29500</name>
</gene>
<organism evidence="1">
    <name type="scientific">Arsenophonus nasoniae</name>
    <name type="common">son-killer infecting Nasonia vitripennis</name>
    <dbReference type="NCBI Taxonomy" id="638"/>
    <lineage>
        <taxon>Bacteria</taxon>
        <taxon>Pseudomonadati</taxon>
        <taxon>Pseudomonadota</taxon>
        <taxon>Gammaproteobacteria</taxon>
        <taxon>Enterobacterales</taxon>
        <taxon>Morganellaceae</taxon>
        <taxon>Arsenophonus</taxon>
    </lineage>
</organism>
<name>D2U2W7_9GAMM</name>
<dbReference type="AlphaFoldDB" id="D2U2W7"/>
<dbReference type="EMBL" id="FN545254">
    <property type="protein sequence ID" value="CBA75502.1"/>
    <property type="molecule type" value="Genomic_DNA"/>
</dbReference>
<dbReference type="GeneID" id="96879237"/>
<accession>D2U2W7</accession>
<evidence type="ECO:0000313" key="1">
    <source>
        <dbReference type="EMBL" id="CBA75502.1"/>
    </source>
</evidence>
<reference evidence="1" key="1">
    <citation type="journal article" date="2010" name="Insect Mol. Biol.">
        <title>The draft genome sequence of Arsenophonus nasoniae, son-killer bacterium of Nasonia vitripennis, reveals genes associated with virulence and symbiosis.</title>
        <authorList>
            <person name="Wilkes T."/>
            <person name="Darby A.C."/>
            <person name="Choi J."/>
            <person name="Colborne J.K."/>
            <person name="Werren J.H."/>
            <person name="Hurst G.D.D."/>
        </authorList>
    </citation>
    <scope>NUCLEOTIDE SEQUENCE</scope>
</reference>
<protein>
    <submittedName>
        <fullName evidence="1">Uncharacterized protein</fullName>
    </submittedName>
</protein>
<proteinExistence type="predicted"/>